<evidence type="ECO:0008006" key="2">
    <source>
        <dbReference type="Google" id="ProtNLM"/>
    </source>
</evidence>
<comment type="caution">
    <text evidence="1">The sequence shown here is derived from an EMBL/GenBank/DDBJ whole genome shotgun (WGS) entry which is preliminary data.</text>
</comment>
<name>X1CPL4_9ZZZZ</name>
<proteinExistence type="predicted"/>
<reference evidence="1" key="1">
    <citation type="journal article" date="2014" name="Front. Microbiol.">
        <title>High frequency of phylogenetically diverse reductive dehalogenase-homologous genes in deep subseafloor sedimentary metagenomes.</title>
        <authorList>
            <person name="Kawai M."/>
            <person name="Futagami T."/>
            <person name="Toyoda A."/>
            <person name="Takaki Y."/>
            <person name="Nishi S."/>
            <person name="Hori S."/>
            <person name="Arai W."/>
            <person name="Tsubouchi T."/>
            <person name="Morono Y."/>
            <person name="Uchiyama I."/>
            <person name="Ito T."/>
            <person name="Fujiyama A."/>
            <person name="Inagaki F."/>
            <person name="Takami H."/>
        </authorList>
    </citation>
    <scope>NUCLEOTIDE SEQUENCE</scope>
    <source>
        <strain evidence="1">Expedition CK06-06</strain>
    </source>
</reference>
<protein>
    <recommendedName>
        <fullName evidence="2">Sulfite oxidase</fullName>
    </recommendedName>
</protein>
<accession>X1CPL4</accession>
<organism evidence="1">
    <name type="scientific">marine sediment metagenome</name>
    <dbReference type="NCBI Taxonomy" id="412755"/>
    <lineage>
        <taxon>unclassified sequences</taxon>
        <taxon>metagenomes</taxon>
        <taxon>ecological metagenomes</taxon>
    </lineage>
</organism>
<evidence type="ECO:0000313" key="1">
    <source>
        <dbReference type="EMBL" id="GAH09737.1"/>
    </source>
</evidence>
<dbReference type="EMBL" id="BART01031011">
    <property type="protein sequence ID" value="GAH09737.1"/>
    <property type="molecule type" value="Genomic_DNA"/>
</dbReference>
<dbReference type="AlphaFoldDB" id="X1CPL4"/>
<gene>
    <name evidence="1" type="ORF">S01H4_53975</name>
</gene>
<sequence>MSLFFVRHKHDAETCPAKDPQKGDMLLSHISRTNAEKLGINLKSEAVLDDQHTFVLILEADKRRQVDQFMMPFRQAGPVEIWSASTCEVVVDRAGC</sequence>